<dbReference type="PANTHER" id="PTHR42953">
    <property type="entry name" value="HIGH-AFFINITY ZINC UPTAKE SYSTEM PROTEIN ZNUA-RELATED"/>
    <property type="match status" value="1"/>
</dbReference>
<dbReference type="PANTHER" id="PTHR42953:SF1">
    <property type="entry name" value="METAL-BINDING PROTEIN HI_0362-RELATED"/>
    <property type="match status" value="1"/>
</dbReference>
<name>A0ABT0JUG8_9ACTN</name>
<evidence type="ECO:0000256" key="2">
    <source>
        <dbReference type="ARBA" id="ARBA00022448"/>
    </source>
</evidence>
<comment type="subcellular location">
    <subcellularLocation>
        <location evidence="1">Cell envelope</location>
    </subcellularLocation>
</comment>
<dbReference type="SUPFAM" id="SSF53807">
    <property type="entry name" value="Helical backbone' metal receptor"/>
    <property type="match status" value="1"/>
</dbReference>
<dbReference type="Proteomes" id="UP001201873">
    <property type="component" value="Unassembled WGS sequence"/>
</dbReference>
<dbReference type="InterPro" id="IPR050492">
    <property type="entry name" value="Bact_metal-bind_prot9"/>
</dbReference>
<dbReference type="InterPro" id="IPR006129">
    <property type="entry name" value="AdhesinB"/>
</dbReference>
<dbReference type="InterPro" id="IPR006128">
    <property type="entry name" value="Lipoprotein_PsaA-like"/>
</dbReference>
<evidence type="ECO:0000313" key="8">
    <source>
        <dbReference type="Proteomes" id="UP001201873"/>
    </source>
</evidence>
<keyword evidence="4" id="KW-0732">Signal</keyword>
<reference evidence="7 8" key="1">
    <citation type="submission" date="2022-04" db="EMBL/GenBank/DDBJ databases">
        <title>Genome diversity in the genus Frankia.</title>
        <authorList>
            <person name="Carlos-Shanley C."/>
            <person name="Hahn D."/>
        </authorList>
    </citation>
    <scope>NUCLEOTIDE SEQUENCE [LARGE SCALE GENOMIC DNA]</scope>
    <source>
        <strain evidence="7 8">Ag45/Mut15</strain>
    </source>
</reference>
<evidence type="ECO:0000256" key="5">
    <source>
        <dbReference type="RuleBase" id="RU003512"/>
    </source>
</evidence>
<keyword evidence="8" id="KW-1185">Reference proteome</keyword>
<evidence type="ECO:0000256" key="6">
    <source>
        <dbReference type="SAM" id="MobiDB-lite"/>
    </source>
</evidence>
<keyword evidence="2 5" id="KW-0813">Transport</keyword>
<gene>
    <name evidence="7" type="ORF">MXD59_05095</name>
</gene>
<dbReference type="InterPro" id="IPR006127">
    <property type="entry name" value="ZnuA-like"/>
</dbReference>
<keyword evidence="3" id="KW-0479">Metal-binding</keyword>
<accession>A0ABT0JUG8</accession>
<protein>
    <submittedName>
        <fullName evidence="7">Zinc ABC transporter substrate-binding protein</fullName>
    </submittedName>
</protein>
<comment type="similarity">
    <text evidence="5">Belongs to the bacterial solute-binding protein 9 family.</text>
</comment>
<evidence type="ECO:0000256" key="3">
    <source>
        <dbReference type="ARBA" id="ARBA00022723"/>
    </source>
</evidence>
<dbReference type="Gene3D" id="3.40.50.1980">
    <property type="entry name" value="Nitrogenase molybdenum iron protein domain"/>
    <property type="match status" value="2"/>
</dbReference>
<organism evidence="7 8">
    <name type="scientific">Frankia umida</name>
    <dbReference type="NCBI Taxonomy" id="573489"/>
    <lineage>
        <taxon>Bacteria</taxon>
        <taxon>Bacillati</taxon>
        <taxon>Actinomycetota</taxon>
        <taxon>Actinomycetes</taxon>
        <taxon>Frankiales</taxon>
        <taxon>Frankiaceae</taxon>
        <taxon>Frankia</taxon>
    </lineage>
</organism>
<proteinExistence type="inferred from homology"/>
<dbReference type="EMBL" id="JALKFT010000003">
    <property type="protein sequence ID" value="MCK9875164.1"/>
    <property type="molecule type" value="Genomic_DNA"/>
</dbReference>
<evidence type="ECO:0000256" key="4">
    <source>
        <dbReference type="ARBA" id="ARBA00022729"/>
    </source>
</evidence>
<comment type="caution">
    <text evidence="7">The sequence shown here is derived from an EMBL/GenBank/DDBJ whole genome shotgun (WGS) entry which is preliminary data.</text>
</comment>
<feature type="region of interest" description="Disordered" evidence="6">
    <location>
        <begin position="1"/>
        <end position="20"/>
    </location>
</feature>
<dbReference type="Pfam" id="PF01297">
    <property type="entry name" value="ZnuA"/>
    <property type="match status" value="1"/>
</dbReference>
<feature type="compositionally biased region" description="Gly residues" evidence="6">
    <location>
        <begin position="1"/>
        <end position="13"/>
    </location>
</feature>
<dbReference type="PRINTS" id="PR00691">
    <property type="entry name" value="ADHESINB"/>
</dbReference>
<sequence>MVGCGSGGAGGSSEGKDGRLPVVATTSQVADFTRVVGGDRVTVTQIVRPGVDPHDYEPAPADLAAIGDAKVLVQNGVGLESWLEDTIDASGFDGVRVNASDGVRIRAGQGDEEKAGDPHIWHNPLNVKIMVADIERGLAQAEPSAAARFHANRVAYDAQLDALDADIRRQIATIPVANRKLVTNHDAFGYYVERYGLTFVGSIIPSFDTSAELSGSNIRKLVERIRQTGTKAVFSESSLPRRTAQTIADEAGVRVEAGEDSLYGDSLGPAGSDGDTYLHMEEHNTRTIVTALR</sequence>
<evidence type="ECO:0000313" key="7">
    <source>
        <dbReference type="EMBL" id="MCK9875164.1"/>
    </source>
</evidence>
<dbReference type="PRINTS" id="PR00690">
    <property type="entry name" value="ADHESNFAMILY"/>
</dbReference>
<evidence type="ECO:0000256" key="1">
    <source>
        <dbReference type="ARBA" id="ARBA00004196"/>
    </source>
</evidence>